<keyword evidence="1" id="KW-0472">Membrane</keyword>
<protein>
    <submittedName>
        <fullName evidence="2">DUF4199 family protein</fullName>
    </submittedName>
</protein>
<feature type="transmembrane region" description="Helical" evidence="1">
    <location>
        <begin position="132"/>
        <end position="158"/>
    </location>
</feature>
<organism evidence="2 3">
    <name type="scientific">Paraflavitalea soli</name>
    <dbReference type="NCBI Taxonomy" id="2315862"/>
    <lineage>
        <taxon>Bacteria</taxon>
        <taxon>Pseudomonadati</taxon>
        <taxon>Bacteroidota</taxon>
        <taxon>Chitinophagia</taxon>
        <taxon>Chitinophagales</taxon>
        <taxon>Chitinophagaceae</taxon>
        <taxon>Paraflavitalea</taxon>
    </lineage>
</organism>
<reference evidence="2 3" key="1">
    <citation type="submission" date="2018-09" db="EMBL/GenBank/DDBJ databases">
        <title>Genome sequencing of strain 6GH32-13.</title>
        <authorList>
            <person name="Weon H.-Y."/>
            <person name="Heo J."/>
            <person name="Kwon S.-W."/>
        </authorList>
    </citation>
    <scope>NUCLEOTIDE SEQUENCE [LARGE SCALE GENOMIC DNA]</scope>
    <source>
        <strain evidence="2 3">5GH32-13</strain>
    </source>
</reference>
<gene>
    <name evidence="2" type="ORF">D3H65_10770</name>
</gene>
<name>A0A3B7MN27_9BACT</name>
<dbReference type="EMBL" id="CP032157">
    <property type="protein sequence ID" value="AXY74430.1"/>
    <property type="molecule type" value="Genomic_DNA"/>
</dbReference>
<keyword evidence="3" id="KW-1185">Reference proteome</keyword>
<feature type="transmembrane region" description="Helical" evidence="1">
    <location>
        <begin position="7"/>
        <end position="30"/>
    </location>
</feature>
<accession>A0A3B7MN27</accession>
<dbReference type="AlphaFoldDB" id="A0A3B7MN27"/>
<dbReference type="OrthoDB" id="678029at2"/>
<feature type="transmembrane region" description="Helical" evidence="1">
    <location>
        <begin position="36"/>
        <end position="54"/>
    </location>
</feature>
<keyword evidence="1" id="KW-0812">Transmembrane</keyword>
<dbReference type="RefSeq" id="WP_119050317.1">
    <property type="nucleotide sequence ID" value="NZ_CP032157.1"/>
</dbReference>
<dbReference type="Pfam" id="PF13858">
    <property type="entry name" value="DUF4199"/>
    <property type="match status" value="1"/>
</dbReference>
<dbReference type="KEGG" id="pseg:D3H65_10770"/>
<feature type="transmembrane region" description="Helical" evidence="1">
    <location>
        <begin position="66"/>
        <end position="90"/>
    </location>
</feature>
<evidence type="ECO:0000256" key="1">
    <source>
        <dbReference type="SAM" id="Phobius"/>
    </source>
</evidence>
<evidence type="ECO:0000313" key="2">
    <source>
        <dbReference type="EMBL" id="AXY74430.1"/>
    </source>
</evidence>
<proteinExistence type="predicted"/>
<sequence>MEKKTTSAVTVGFLTGLVLVVLALVVYFTKLYLEKWGQYLGLGIFMAAIIWAVINHGKETNHSAGFGTLFGFGFKTVAVVICIMVIYTALSGYLFPDVKEAIIENSRAEALKQPNVSEADVEQGLQMFAKNYTMFIIMIILFWYLVLGVIASLIGAAVTKKIPQSPFENSFKP</sequence>
<keyword evidence="1" id="KW-1133">Transmembrane helix</keyword>
<dbReference type="InterPro" id="IPR025250">
    <property type="entry name" value="DUF4199"/>
</dbReference>
<evidence type="ECO:0000313" key="3">
    <source>
        <dbReference type="Proteomes" id="UP000263900"/>
    </source>
</evidence>
<dbReference type="Proteomes" id="UP000263900">
    <property type="component" value="Chromosome"/>
</dbReference>